<evidence type="ECO:0000256" key="7">
    <source>
        <dbReference type="SAM" id="Phobius"/>
    </source>
</evidence>
<comment type="subcellular location">
    <subcellularLocation>
        <location evidence="1">Membrane</location>
        <topology evidence="1">Multi-pass membrane protein</topology>
    </subcellularLocation>
</comment>
<feature type="transmembrane region" description="Helical" evidence="7">
    <location>
        <begin position="273"/>
        <end position="301"/>
    </location>
</feature>
<dbReference type="PANTHER" id="PTHR33048:SF129">
    <property type="entry name" value="INTEGRAL MEMBRANE PROTEIN-RELATED"/>
    <property type="match status" value="1"/>
</dbReference>
<feature type="region of interest" description="Disordered" evidence="6">
    <location>
        <begin position="413"/>
        <end position="447"/>
    </location>
</feature>
<evidence type="ECO:0000259" key="8">
    <source>
        <dbReference type="Pfam" id="PF20684"/>
    </source>
</evidence>
<evidence type="ECO:0000256" key="1">
    <source>
        <dbReference type="ARBA" id="ARBA00004141"/>
    </source>
</evidence>
<accession>A0A6A6RXD3</accession>
<feature type="transmembrane region" description="Helical" evidence="7">
    <location>
        <begin position="178"/>
        <end position="199"/>
    </location>
</feature>
<evidence type="ECO:0000256" key="4">
    <source>
        <dbReference type="ARBA" id="ARBA00023136"/>
    </source>
</evidence>
<dbReference type="GO" id="GO:0016020">
    <property type="term" value="C:membrane"/>
    <property type="evidence" value="ECO:0007669"/>
    <property type="project" value="UniProtKB-SubCell"/>
</dbReference>
<name>A0A6A6RXD3_9PLEO</name>
<gene>
    <name evidence="9" type="ORF">P280DRAFT_50006</name>
</gene>
<evidence type="ECO:0000313" key="10">
    <source>
        <dbReference type="Proteomes" id="UP000799753"/>
    </source>
</evidence>
<feature type="compositionally biased region" description="Basic and acidic residues" evidence="6">
    <location>
        <begin position="413"/>
        <end position="429"/>
    </location>
</feature>
<feature type="transmembrane region" description="Helical" evidence="7">
    <location>
        <begin position="108"/>
        <end position="129"/>
    </location>
</feature>
<organism evidence="9 10">
    <name type="scientific">Massarina eburnea CBS 473.64</name>
    <dbReference type="NCBI Taxonomy" id="1395130"/>
    <lineage>
        <taxon>Eukaryota</taxon>
        <taxon>Fungi</taxon>
        <taxon>Dikarya</taxon>
        <taxon>Ascomycota</taxon>
        <taxon>Pezizomycotina</taxon>
        <taxon>Dothideomycetes</taxon>
        <taxon>Pleosporomycetidae</taxon>
        <taxon>Pleosporales</taxon>
        <taxon>Massarineae</taxon>
        <taxon>Massarinaceae</taxon>
        <taxon>Massarina</taxon>
    </lineage>
</organism>
<feature type="compositionally biased region" description="Polar residues" evidence="6">
    <location>
        <begin position="430"/>
        <end position="439"/>
    </location>
</feature>
<feature type="domain" description="Rhodopsin" evidence="8">
    <location>
        <begin position="43"/>
        <end position="235"/>
    </location>
</feature>
<sequence>MEATPEQMATWPAPNFDNPDSLRGLVIGLTVPSIALVIVVMAIRLYSKGVLRQALRLDDHIMLAAAITSIPVCAIALHSLNYGLALHIWDQKEEWHVIYNKMGFAADILFPLCCSLTKISLCLTYLRLFPSRTDQIFSFAVITFLILYTLACVGLMLFQCAPIRGYWDVNVESKCINMRVTLLAVAILNSISDFLVYLWPAKPLWSLQLPLKQRLGLILLFSVGCVVCVAGINRYLCPRRPHRHSLSLTKHARMYLLEQYFTSYDLLWNASKVYAFMILEMSLGIVCGCLTSVKALLAVFFPNIFPASSQTTHTRPTYDLSTYNRHRTTRAGSFVPLSNVSTSEFGNRKPENVRVSIVRGNGAGLMHFLPDQGKSTAWVGSDKMAEAEEGEGRQSDVPLGVIKVQTVVVHKEEEASIDLEAQKSRRNDSGSENWTMTGRESTEPVKR</sequence>
<feature type="transmembrane region" description="Helical" evidence="7">
    <location>
        <begin position="136"/>
        <end position="158"/>
    </location>
</feature>
<keyword evidence="4 7" id="KW-0472">Membrane</keyword>
<evidence type="ECO:0000256" key="3">
    <source>
        <dbReference type="ARBA" id="ARBA00022989"/>
    </source>
</evidence>
<reference evidence="9" key="1">
    <citation type="journal article" date="2020" name="Stud. Mycol.">
        <title>101 Dothideomycetes genomes: a test case for predicting lifestyles and emergence of pathogens.</title>
        <authorList>
            <person name="Haridas S."/>
            <person name="Albert R."/>
            <person name="Binder M."/>
            <person name="Bloem J."/>
            <person name="Labutti K."/>
            <person name="Salamov A."/>
            <person name="Andreopoulos B."/>
            <person name="Baker S."/>
            <person name="Barry K."/>
            <person name="Bills G."/>
            <person name="Bluhm B."/>
            <person name="Cannon C."/>
            <person name="Castanera R."/>
            <person name="Culley D."/>
            <person name="Daum C."/>
            <person name="Ezra D."/>
            <person name="Gonzalez J."/>
            <person name="Henrissat B."/>
            <person name="Kuo A."/>
            <person name="Liang C."/>
            <person name="Lipzen A."/>
            <person name="Lutzoni F."/>
            <person name="Magnuson J."/>
            <person name="Mondo S."/>
            <person name="Nolan M."/>
            <person name="Ohm R."/>
            <person name="Pangilinan J."/>
            <person name="Park H.-J."/>
            <person name="Ramirez L."/>
            <person name="Alfaro M."/>
            <person name="Sun H."/>
            <person name="Tritt A."/>
            <person name="Yoshinaga Y."/>
            <person name="Zwiers L.-H."/>
            <person name="Turgeon B."/>
            <person name="Goodwin S."/>
            <person name="Spatafora J."/>
            <person name="Crous P."/>
            <person name="Grigoriev I."/>
        </authorList>
    </citation>
    <scope>NUCLEOTIDE SEQUENCE</scope>
    <source>
        <strain evidence="9">CBS 473.64</strain>
    </source>
</reference>
<dbReference type="Pfam" id="PF20684">
    <property type="entry name" value="Fung_rhodopsin"/>
    <property type="match status" value="1"/>
</dbReference>
<dbReference type="AlphaFoldDB" id="A0A6A6RXD3"/>
<feature type="transmembrane region" description="Helical" evidence="7">
    <location>
        <begin position="215"/>
        <end position="236"/>
    </location>
</feature>
<dbReference type="InterPro" id="IPR049326">
    <property type="entry name" value="Rhodopsin_dom_fungi"/>
</dbReference>
<protein>
    <recommendedName>
        <fullName evidence="8">Rhodopsin domain-containing protein</fullName>
    </recommendedName>
</protein>
<evidence type="ECO:0000256" key="6">
    <source>
        <dbReference type="SAM" id="MobiDB-lite"/>
    </source>
</evidence>
<keyword evidence="10" id="KW-1185">Reference proteome</keyword>
<feature type="transmembrane region" description="Helical" evidence="7">
    <location>
        <begin position="63"/>
        <end position="88"/>
    </location>
</feature>
<comment type="similarity">
    <text evidence="5">Belongs to the SAT4 family.</text>
</comment>
<dbReference type="EMBL" id="MU006786">
    <property type="protein sequence ID" value="KAF2639815.1"/>
    <property type="molecule type" value="Genomic_DNA"/>
</dbReference>
<dbReference type="Proteomes" id="UP000799753">
    <property type="component" value="Unassembled WGS sequence"/>
</dbReference>
<proteinExistence type="inferred from homology"/>
<keyword evidence="3 7" id="KW-1133">Transmembrane helix</keyword>
<dbReference type="InterPro" id="IPR052337">
    <property type="entry name" value="SAT4-like"/>
</dbReference>
<evidence type="ECO:0000256" key="2">
    <source>
        <dbReference type="ARBA" id="ARBA00022692"/>
    </source>
</evidence>
<keyword evidence="2 7" id="KW-0812">Transmembrane</keyword>
<dbReference type="OrthoDB" id="5401779at2759"/>
<evidence type="ECO:0000256" key="5">
    <source>
        <dbReference type="ARBA" id="ARBA00038359"/>
    </source>
</evidence>
<feature type="transmembrane region" description="Helical" evidence="7">
    <location>
        <begin position="22"/>
        <end position="43"/>
    </location>
</feature>
<evidence type="ECO:0000313" key="9">
    <source>
        <dbReference type="EMBL" id="KAF2639815.1"/>
    </source>
</evidence>
<dbReference type="PANTHER" id="PTHR33048">
    <property type="entry name" value="PTH11-LIKE INTEGRAL MEMBRANE PROTEIN (AFU_ORTHOLOGUE AFUA_5G11245)"/>
    <property type="match status" value="1"/>
</dbReference>